<evidence type="ECO:0000259" key="1">
    <source>
        <dbReference type="Pfam" id="PF00561"/>
    </source>
</evidence>
<dbReference type="SUPFAM" id="SSF53474">
    <property type="entry name" value="alpha/beta-Hydrolases"/>
    <property type="match status" value="1"/>
</dbReference>
<evidence type="ECO:0000313" key="2">
    <source>
        <dbReference type="EMBL" id="GAA4015766.1"/>
    </source>
</evidence>
<dbReference type="GO" id="GO:0016787">
    <property type="term" value="F:hydrolase activity"/>
    <property type="evidence" value="ECO:0007669"/>
    <property type="project" value="UniProtKB-KW"/>
</dbReference>
<dbReference type="RefSeq" id="WP_344761980.1">
    <property type="nucleotide sequence ID" value="NZ_BAAAZE010000005.1"/>
</dbReference>
<accession>A0ABP7SS72</accession>
<keyword evidence="3" id="KW-1185">Reference proteome</keyword>
<protein>
    <submittedName>
        <fullName evidence="2">Alpha/beta hydrolase</fullName>
    </submittedName>
</protein>
<comment type="caution">
    <text evidence="2">The sequence shown here is derived from an EMBL/GenBank/DDBJ whole genome shotgun (WGS) entry which is preliminary data.</text>
</comment>
<gene>
    <name evidence="2" type="ORF">GCM10022212_08340</name>
</gene>
<sequence>MTGQLQKISSQDSWIHGTGGRLFVRVWSPELPDSTTPICLLHDSLGSVELWRDFPEQLCAHTGRQVIAYDRLGFGKSDARHEKLPIDFVAREAEGDFAAVRQQLGIGSFIVFGHSVGGGMAIHCAATFGDDCVAVITESAQAFVEDKTVQGIEAARALFTDPEQVSRLRKYHGEKAAWILDAWIGTWLSPAFASWSLRSVLPQLTSPLLVLHGRDDEYGSTRHPELLGQLAGGTTEVVIIDDTRHVPHREREACVVDLVARFLRSHD</sequence>
<reference evidence="3" key="1">
    <citation type="journal article" date="2019" name="Int. J. Syst. Evol. Microbiol.">
        <title>The Global Catalogue of Microorganisms (GCM) 10K type strain sequencing project: providing services to taxonomists for standard genome sequencing and annotation.</title>
        <authorList>
            <consortium name="The Broad Institute Genomics Platform"/>
            <consortium name="The Broad Institute Genome Sequencing Center for Infectious Disease"/>
            <person name="Wu L."/>
            <person name="Ma J."/>
        </authorList>
    </citation>
    <scope>NUCLEOTIDE SEQUENCE [LARGE SCALE GENOMIC DNA]</scope>
    <source>
        <strain evidence="3">JCM 16673</strain>
    </source>
</reference>
<feature type="domain" description="AB hydrolase-1" evidence="1">
    <location>
        <begin position="37"/>
        <end position="150"/>
    </location>
</feature>
<dbReference type="Pfam" id="PF00561">
    <property type="entry name" value="Abhydrolase_1"/>
    <property type="match status" value="1"/>
</dbReference>
<dbReference type="Proteomes" id="UP001501353">
    <property type="component" value="Unassembled WGS sequence"/>
</dbReference>
<dbReference type="InterPro" id="IPR050266">
    <property type="entry name" value="AB_hydrolase_sf"/>
</dbReference>
<dbReference type="InterPro" id="IPR029058">
    <property type="entry name" value="AB_hydrolase_fold"/>
</dbReference>
<evidence type="ECO:0000313" key="3">
    <source>
        <dbReference type="Proteomes" id="UP001501353"/>
    </source>
</evidence>
<name>A0ABP7SS72_9BURK</name>
<dbReference type="PANTHER" id="PTHR43798">
    <property type="entry name" value="MONOACYLGLYCEROL LIPASE"/>
    <property type="match status" value="1"/>
</dbReference>
<dbReference type="PRINTS" id="PR00111">
    <property type="entry name" value="ABHYDROLASE"/>
</dbReference>
<proteinExistence type="predicted"/>
<organism evidence="2 3">
    <name type="scientific">Actimicrobium antarcticum</name>
    <dbReference type="NCBI Taxonomy" id="1051899"/>
    <lineage>
        <taxon>Bacteria</taxon>
        <taxon>Pseudomonadati</taxon>
        <taxon>Pseudomonadota</taxon>
        <taxon>Betaproteobacteria</taxon>
        <taxon>Burkholderiales</taxon>
        <taxon>Oxalobacteraceae</taxon>
        <taxon>Actimicrobium</taxon>
    </lineage>
</organism>
<dbReference type="EMBL" id="BAAAZE010000005">
    <property type="protein sequence ID" value="GAA4015766.1"/>
    <property type="molecule type" value="Genomic_DNA"/>
</dbReference>
<dbReference type="InterPro" id="IPR000073">
    <property type="entry name" value="AB_hydrolase_1"/>
</dbReference>
<keyword evidence="2" id="KW-0378">Hydrolase</keyword>
<dbReference type="Gene3D" id="3.40.50.1820">
    <property type="entry name" value="alpha/beta hydrolase"/>
    <property type="match status" value="1"/>
</dbReference>
<dbReference type="PANTHER" id="PTHR43798:SF33">
    <property type="entry name" value="HYDROLASE, PUTATIVE (AFU_ORTHOLOGUE AFUA_2G14860)-RELATED"/>
    <property type="match status" value="1"/>
</dbReference>